<evidence type="ECO:0000256" key="2">
    <source>
        <dbReference type="SAM" id="Phobius"/>
    </source>
</evidence>
<proteinExistence type="predicted"/>
<accession>A0A2D6M143</accession>
<reference evidence="4" key="1">
    <citation type="submission" date="2017-09" db="EMBL/GenBank/DDBJ databases">
        <title>The Reconstruction of 2,631 Draft Metagenome-Assembled Genomes from the Global Oceans.</title>
        <authorList>
            <person name="Tully B.J."/>
            <person name="Graham E.D."/>
            <person name="Heidelberg J.F."/>
        </authorList>
    </citation>
    <scope>NUCLEOTIDE SEQUENCE [LARGE SCALE GENOMIC DNA]</scope>
</reference>
<keyword evidence="2" id="KW-0812">Transmembrane</keyword>
<evidence type="ECO:0000313" key="4">
    <source>
        <dbReference type="Proteomes" id="UP000226592"/>
    </source>
</evidence>
<feature type="transmembrane region" description="Helical" evidence="2">
    <location>
        <begin position="122"/>
        <end position="144"/>
    </location>
</feature>
<dbReference type="AlphaFoldDB" id="A0A2D6M143"/>
<keyword evidence="1" id="KW-0175">Coiled coil</keyword>
<feature type="coiled-coil region" evidence="1">
    <location>
        <begin position="146"/>
        <end position="173"/>
    </location>
</feature>
<organism evidence="3 4">
    <name type="scientific">Candidatus Iainarchaeum sp</name>
    <dbReference type="NCBI Taxonomy" id="3101447"/>
    <lineage>
        <taxon>Archaea</taxon>
        <taxon>Candidatus Iainarchaeota</taxon>
        <taxon>Candidatus Iainarchaeia</taxon>
        <taxon>Candidatus Iainarchaeales</taxon>
        <taxon>Candidatus Iainarchaeaceae</taxon>
        <taxon>Candidatus Iainarchaeum</taxon>
    </lineage>
</organism>
<keyword evidence="2" id="KW-0472">Membrane</keyword>
<protein>
    <submittedName>
        <fullName evidence="3">Uncharacterized protein</fullName>
    </submittedName>
</protein>
<dbReference type="EMBL" id="NZBU01000008">
    <property type="protein sequence ID" value="MAG22146.1"/>
    <property type="molecule type" value="Genomic_DNA"/>
</dbReference>
<gene>
    <name evidence="3" type="ORF">CL943_02475</name>
</gene>
<comment type="caution">
    <text evidence="3">The sequence shown here is derived from an EMBL/GenBank/DDBJ whole genome shotgun (WGS) entry which is preliminary data.</text>
</comment>
<dbReference type="Proteomes" id="UP000226592">
    <property type="component" value="Unassembled WGS sequence"/>
</dbReference>
<evidence type="ECO:0000313" key="3">
    <source>
        <dbReference type="EMBL" id="MAG22146.1"/>
    </source>
</evidence>
<evidence type="ECO:0000256" key="1">
    <source>
        <dbReference type="SAM" id="Coils"/>
    </source>
</evidence>
<name>A0A2D6M143_9ARCH</name>
<keyword evidence="2" id="KW-1133">Transmembrane helix</keyword>
<sequence>MRIDLHSPGGKGGFDKTENKVKVAFMYGRSSQLENGTYTGAINNTAVEFIWNADEKVHIAEFDLNALGEGEHELEFVVEGLELENDFFTIFLASEGEFPGFDGFGGPDDFYRGEQEGAPSNIFLLIGALVVVLAVFTFIVWFLVLRKKKGETIDELKEESKRLKELLKRIEIDYYKRRLNETEYKKRALEYQTRLEETMAKLKAKGEVKKK</sequence>